<dbReference type="PROSITE" id="PS00108">
    <property type="entry name" value="PROTEIN_KINASE_ST"/>
    <property type="match status" value="1"/>
</dbReference>
<dbReference type="ExpressionAtlas" id="A0A2K3CY76">
    <property type="expression patterns" value="baseline and differential"/>
</dbReference>
<dbReference type="Gramene" id="PNW73231">
    <property type="protein sequence ID" value="PNW73231"/>
    <property type="gene ID" value="CHLRE_14g623950v5"/>
</dbReference>
<feature type="compositionally biased region" description="Gly residues" evidence="1">
    <location>
        <begin position="174"/>
        <end position="183"/>
    </location>
</feature>
<feature type="compositionally biased region" description="Polar residues" evidence="1">
    <location>
        <begin position="148"/>
        <end position="158"/>
    </location>
</feature>
<organism evidence="3 4">
    <name type="scientific">Chlamydomonas reinhardtii</name>
    <name type="common">Chlamydomonas smithii</name>
    <dbReference type="NCBI Taxonomy" id="3055"/>
    <lineage>
        <taxon>Eukaryota</taxon>
        <taxon>Viridiplantae</taxon>
        <taxon>Chlorophyta</taxon>
        <taxon>core chlorophytes</taxon>
        <taxon>Chlorophyceae</taxon>
        <taxon>CS clade</taxon>
        <taxon>Chlamydomonadales</taxon>
        <taxon>Chlamydomonadaceae</taxon>
        <taxon>Chlamydomonas</taxon>
    </lineage>
</organism>
<dbReference type="RefSeq" id="XP_042916917.1">
    <property type="nucleotide sequence ID" value="XM_043070244.1"/>
</dbReference>
<dbReference type="GO" id="GO:0004672">
    <property type="term" value="F:protein kinase activity"/>
    <property type="evidence" value="ECO:0007669"/>
    <property type="project" value="InterPro"/>
</dbReference>
<dbReference type="PROSITE" id="PS50011">
    <property type="entry name" value="PROTEIN_KINASE_DOM"/>
    <property type="match status" value="1"/>
</dbReference>
<keyword evidence="4" id="KW-1185">Reference proteome</keyword>
<dbReference type="InterPro" id="IPR051681">
    <property type="entry name" value="Ser/Thr_Kinases-Pseudokinases"/>
</dbReference>
<dbReference type="Gramene" id="PNW73230">
    <property type="protein sequence ID" value="PNW73230"/>
    <property type="gene ID" value="CHLRE_14g623950v5"/>
</dbReference>
<dbReference type="Pfam" id="PF07714">
    <property type="entry name" value="PK_Tyr_Ser-Thr"/>
    <property type="match status" value="1"/>
</dbReference>
<dbReference type="AlphaFoldDB" id="A0A2K3CY76"/>
<reference evidence="3 4" key="1">
    <citation type="journal article" date="2007" name="Science">
        <title>The Chlamydomonas genome reveals the evolution of key animal and plant functions.</title>
        <authorList>
            <person name="Merchant S.S."/>
            <person name="Prochnik S.E."/>
            <person name="Vallon O."/>
            <person name="Harris E.H."/>
            <person name="Karpowicz S.J."/>
            <person name="Witman G.B."/>
            <person name="Terry A."/>
            <person name="Salamov A."/>
            <person name="Fritz-Laylin L.K."/>
            <person name="Marechal-Drouard L."/>
            <person name="Marshall W.F."/>
            <person name="Qu L.H."/>
            <person name="Nelson D.R."/>
            <person name="Sanderfoot A.A."/>
            <person name="Spalding M.H."/>
            <person name="Kapitonov V.V."/>
            <person name="Ren Q."/>
            <person name="Ferris P."/>
            <person name="Lindquist E."/>
            <person name="Shapiro H."/>
            <person name="Lucas S.M."/>
            <person name="Grimwood J."/>
            <person name="Schmutz J."/>
            <person name="Cardol P."/>
            <person name="Cerutti H."/>
            <person name="Chanfreau G."/>
            <person name="Chen C.L."/>
            <person name="Cognat V."/>
            <person name="Croft M.T."/>
            <person name="Dent R."/>
            <person name="Dutcher S."/>
            <person name="Fernandez E."/>
            <person name="Fukuzawa H."/>
            <person name="Gonzalez-Ballester D."/>
            <person name="Gonzalez-Halphen D."/>
            <person name="Hallmann A."/>
            <person name="Hanikenne M."/>
            <person name="Hippler M."/>
            <person name="Inwood W."/>
            <person name="Jabbari K."/>
            <person name="Kalanon M."/>
            <person name="Kuras R."/>
            <person name="Lefebvre P.A."/>
            <person name="Lemaire S.D."/>
            <person name="Lobanov A.V."/>
            <person name="Lohr M."/>
            <person name="Manuell A."/>
            <person name="Meier I."/>
            <person name="Mets L."/>
            <person name="Mittag M."/>
            <person name="Mittelmeier T."/>
            <person name="Moroney J.V."/>
            <person name="Moseley J."/>
            <person name="Napoli C."/>
            <person name="Nedelcu A.M."/>
            <person name="Niyogi K."/>
            <person name="Novoselov S.V."/>
            <person name="Paulsen I.T."/>
            <person name="Pazour G."/>
            <person name="Purton S."/>
            <person name="Ral J.P."/>
            <person name="Riano-Pachon D.M."/>
            <person name="Riekhof W."/>
            <person name="Rymarquis L."/>
            <person name="Schroda M."/>
            <person name="Stern D."/>
            <person name="Umen J."/>
            <person name="Willows R."/>
            <person name="Wilson N."/>
            <person name="Zimmer S.L."/>
            <person name="Allmer J."/>
            <person name="Balk J."/>
            <person name="Bisova K."/>
            <person name="Chen C.J."/>
            <person name="Elias M."/>
            <person name="Gendler K."/>
            <person name="Hauser C."/>
            <person name="Lamb M.R."/>
            <person name="Ledford H."/>
            <person name="Long J.C."/>
            <person name="Minagawa J."/>
            <person name="Page M.D."/>
            <person name="Pan J."/>
            <person name="Pootakham W."/>
            <person name="Roje S."/>
            <person name="Rose A."/>
            <person name="Stahlberg E."/>
            <person name="Terauchi A.M."/>
            <person name="Yang P."/>
            <person name="Ball S."/>
            <person name="Bowler C."/>
            <person name="Dieckmann C.L."/>
            <person name="Gladyshev V.N."/>
            <person name="Green P."/>
            <person name="Jorgensen R."/>
            <person name="Mayfield S."/>
            <person name="Mueller-Roeber B."/>
            <person name="Rajamani S."/>
            <person name="Sayre R.T."/>
            <person name="Brokstein P."/>
            <person name="Dubchak I."/>
            <person name="Goodstein D."/>
            <person name="Hornick L."/>
            <person name="Huang Y.W."/>
            <person name="Jhaveri J."/>
            <person name="Luo Y."/>
            <person name="Martinez D."/>
            <person name="Ngau W.C."/>
            <person name="Otillar B."/>
            <person name="Poliakov A."/>
            <person name="Porter A."/>
            <person name="Szajkowski L."/>
            <person name="Werner G."/>
            <person name="Zhou K."/>
            <person name="Grigoriev I.V."/>
            <person name="Rokhsar D.S."/>
            <person name="Grossman A.R."/>
        </authorList>
    </citation>
    <scope>NUCLEOTIDE SEQUENCE [LARGE SCALE GENOMIC DNA]</scope>
    <source>
        <strain evidence="4">CC-503</strain>
        <strain evidence="3">CC-503 cw92 mt+</strain>
    </source>
</reference>
<evidence type="ECO:0000259" key="2">
    <source>
        <dbReference type="PROSITE" id="PS50011"/>
    </source>
</evidence>
<protein>
    <recommendedName>
        <fullName evidence="2">Protein kinase domain-containing protein</fullName>
    </recommendedName>
</protein>
<evidence type="ECO:0000313" key="4">
    <source>
        <dbReference type="Proteomes" id="UP000006906"/>
    </source>
</evidence>
<dbReference type="EMBL" id="CM008975">
    <property type="protein sequence ID" value="PNW73230.1"/>
    <property type="molecule type" value="Genomic_DNA"/>
</dbReference>
<dbReference type="PANTHER" id="PTHR44329">
    <property type="entry name" value="SERINE/THREONINE-PROTEIN KINASE TNNI3K-RELATED"/>
    <property type="match status" value="1"/>
</dbReference>
<dbReference type="SMART" id="SM00220">
    <property type="entry name" value="S_TKc"/>
    <property type="match status" value="1"/>
</dbReference>
<evidence type="ECO:0000256" key="1">
    <source>
        <dbReference type="SAM" id="MobiDB-lite"/>
    </source>
</evidence>
<sequence length="437" mass="45795">MTETLAAAAALGAAPATTPLSIPGRKAVLPPIAGSLTTPEDTSKYGASATEDLATSATGSTVIQDTNGSAEAPSSVVRKSSDVRRSFKDVGKAIKVSLRMSSGFNTLRDMTADGSLDPACLKPVRKLGEGAFAVVEEALYTPPVPTLDLSSPTDSDNNAVPPLASESPTTSASGGDGANGNGTNGRTSSGQPLVVASASGKARAGAAVTVAVKRLKPEIVNHEQDLQSFLAEAALMRKLHHKRIVQFIGVGSTDPSSEEAKRRTMFLVQEFMDGGTLKKVVSRQMIDVSRRLYSCADAFRWGLQVAEGLEYLHAARPLVIHRDLKLENILMKGKDLSTADAKIADFGLVALVRPRARAGADSLRAAAASTLQRVTSRRGPAGGAGQLLQRLASRRGPKPATLEGTWDDTFRHATQVQMSAAALNPPQQLSGRTGSYM</sequence>
<feature type="region of interest" description="Disordered" evidence="1">
    <location>
        <begin position="56"/>
        <end position="77"/>
    </location>
</feature>
<dbReference type="STRING" id="3055.A0A2K3CY76"/>
<feature type="compositionally biased region" description="Polar residues" evidence="1">
    <location>
        <begin position="56"/>
        <end position="69"/>
    </location>
</feature>
<dbReference type="CDD" id="cd00180">
    <property type="entry name" value="PKc"/>
    <property type="match status" value="1"/>
</dbReference>
<dbReference type="InterPro" id="IPR008271">
    <property type="entry name" value="Ser/Thr_kinase_AS"/>
</dbReference>
<feature type="domain" description="Protein kinase" evidence="2">
    <location>
        <begin position="121"/>
        <end position="437"/>
    </location>
</feature>
<gene>
    <name evidence="3" type="ORF">CHLRE_14g623950v5</name>
</gene>
<dbReference type="InterPro" id="IPR001245">
    <property type="entry name" value="Ser-Thr/Tyr_kinase_cat_dom"/>
</dbReference>
<proteinExistence type="predicted"/>
<dbReference type="Gene3D" id="1.10.510.10">
    <property type="entry name" value="Transferase(Phosphotransferase) domain 1"/>
    <property type="match status" value="1"/>
</dbReference>
<name>A0A2K3CY76_CHLRE</name>
<reference evidence="3" key="2">
    <citation type="submission" date="2017-07" db="EMBL/GenBank/DDBJ databases">
        <title>WGS assembly of Chlamydomonas reinhardtii.</title>
        <authorList>
            <consortium name="Chlamydomonas Annotation Team"/>
            <consortium name="JGI Annotation Team"/>
            <person name="Merchant S.S."/>
            <person name="Prochnik S.E."/>
            <person name="Vallon O."/>
            <person name="Harris E.H."/>
            <person name="Karpowicz S.J."/>
            <person name="Witman G.B."/>
            <person name="Terry A."/>
            <person name="Salamov A."/>
            <person name="Fritz-Laylin L.K."/>
            <person name="Marechal-Drouard L."/>
            <person name="Marshall W.F."/>
            <person name="Qu L.H."/>
            <person name="Nelson D.R."/>
            <person name="Sanderfoot A.A."/>
            <person name="Spalding M.H."/>
            <person name="Kapitonov V.V."/>
            <person name="Ren Q."/>
            <person name="Ferris P."/>
            <person name="Lindquist E."/>
            <person name="Shapiro H."/>
            <person name="Lucas S.M."/>
            <person name="Grimwood J."/>
            <person name="Schmutz J."/>
            <person name="Grigoriev I.V."/>
            <person name="Rokhsar D.S."/>
        </authorList>
    </citation>
    <scope>NUCLEOTIDE SEQUENCE</scope>
    <source>
        <strain evidence="3">CC-503 cw92 mt+</strain>
    </source>
</reference>
<dbReference type="SUPFAM" id="SSF56112">
    <property type="entry name" value="Protein kinase-like (PK-like)"/>
    <property type="match status" value="1"/>
</dbReference>
<dbReference type="GeneID" id="5718410"/>
<dbReference type="EMBL" id="CM008975">
    <property type="protein sequence ID" value="PNW73231.1"/>
    <property type="molecule type" value="Genomic_DNA"/>
</dbReference>
<dbReference type="KEGG" id="cre:CHLRE_14g623950v5"/>
<dbReference type="InterPro" id="IPR011009">
    <property type="entry name" value="Kinase-like_dom_sf"/>
</dbReference>
<evidence type="ECO:0000313" key="3">
    <source>
        <dbReference type="EMBL" id="PNW73231.1"/>
    </source>
</evidence>
<dbReference type="OrthoDB" id="508192at2759"/>
<feature type="region of interest" description="Disordered" evidence="1">
    <location>
        <begin position="143"/>
        <end position="192"/>
    </location>
</feature>
<dbReference type="GO" id="GO:0005524">
    <property type="term" value="F:ATP binding"/>
    <property type="evidence" value="ECO:0007669"/>
    <property type="project" value="InterPro"/>
</dbReference>
<dbReference type="InterPro" id="IPR000719">
    <property type="entry name" value="Prot_kinase_dom"/>
</dbReference>
<dbReference type="RefSeq" id="XP_042916918.1">
    <property type="nucleotide sequence ID" value="XM_043070245.1"/>
</dbReference>
<accession>A0A2K3CY76</accession>
<dbReference type="Proteomes" id="UP000006906">
    <property type="component" value="Chromosome 14"/>
</dbReference>